<dbReference type="Gene3D" id="3.40.50.510">
    <property type="entry name" value="Phosphotransferase system, mannose-type IIA component"/>
    <property type="match status" value="1"/>
</dbReference>
<accession>A0A4Q1TK58</accession>
<dbReference type="Proteomes" id="UP000290475">
    <property type="component" value="Unassembled WGS sequence"/>
</dbReference>
<keyword evidence="7" id="KW-0418">Kinase</keyword>
<dbReference type="Pfam" id="PF03610">
    <property type="entry name" value="EIIA-man"/>
    <property type="match status" value="1"/>
</dbReference>
<dbReference type="InterPro" id="IPR004701">
    <property type="entry name" value="PTS_EIIA_man-typ"/>
</dbReference>
<sequence>MSKVQVIVTGHGTFADGFKGALHLLASVPDNWSFVNFSEGMSDKQLQAKFETILGSDPKPTLFFTDLAGGTPYKVAATLASKNPQFAVVSGCNLGSLLESVFSDYDNADAYADAIIAASKQGTQKFTLDMPDNMATGSDDGI</sequence>
<comment type="subcellular location">
    <subcellularLocation>
        <location evidence="1">Cytoplasm</location>
    </subcellularLocation>
</comment>
<evidence type="ECO:0000259" key="8">
    <source>
        <dbReference type="PROSITE" id="PS51096"/>
    </source>
</evidence>
<organism evidence="9 11">
    <name type="scientific">Lacticaseibacillus chiayiensis</name>
    <dbReference type="NCBI Taxonomy" id="2100821"/>
    <lineage>
        <taxon>Bacteria</taxon>
        <taxon>Bacillati</taxon>
        <taxon>Bacillota</taxon>
        <taxon>Bacilli</taxon>
        <taxon>Lactobacillales</taxon>
        <taxon>Lactobacillaceae</taxon>
        <taxon>Lacticaseibacillus</taxon>
    </lineage>
</organism>
<evidence type="ECO:0000256" key="1">
    <source>
        <dbReference type="ARBA" id="ARBA00004496"/>
    </source>
</evidence>
<evidence type="ECO:0000256" key="5">
    <source>
        <dbReference type="ARBA" id="ARBA00022679"/>
    </source>
</evidence>
<evidence type="ECO:0000313" key="12">
    <source>
        <dbReference type="Proteomes" id="UP001164790"/>
    </source>
</evidence>
<dbReference type="GO" id="GO:0016301">
    <property type="term" value="F:kinase activity"/>
    <property type="evidence" value="ECO:0007669"/>
    <property type="project" value="UniProtKB-KW"/>
</dbReference>
<dbReference type="EMBL" id="CP107523">
    <property type="protein sequence ID" value="UYN57040.1"/>
    <property type="molecule type" value="Genomic_DNA"/>
</dbReference>
<evidence type="ECO:0000313" key="11">
    <source>
        <dbReference type="Proteomes" id="UP000290475"/>
    </source>
</evidence>
<dbReference type="EMBL" id="MSSM01000037">
    <property type="protein sequence ID" value="RXT18919.1"/>
    <property type="molecule type" value="Genomic_DNA"/>
</dbReference>
<dbReference type="GO" id="GO:0016020">
    <property type="term" value="C:membrane"/>
    <property type="evidence" value="ECO:0007669"/>
    <property type="project" value="InterPro"/>
</dbReference>
<evidence type="ECO:0000256" key="2">
    <source>
        <dbReference type="ARBA" id="ARBA00022448"/>
    </source>
</evidence>
<dbReference type="CDD" id="cd00006">
    <property type="entry name" value="PTS_IIA_man"/>
    <property type="match status" value="1"/>
</dbReference>
<evidence type="ECO:0000256" key="3">
    <source>
        <dbReference type="ARBA" id="ARBA00022490"/>
    </source>
</evidence>
<keyword evidence="4 9" id="KW-0762">Sugar transport</keyword>
<dbReference type="PANTHER" id="PTHR33799:SF1">
    <property type="entry name" value="PTS SYSTEM MANNOSE-SPECIFIC EIIAB COMPONENT-RELATED"/>
    <property type="match status" value="1"/>
</dbReference>
<reference evidence="10" key="2">
    <citation type="submission" date="2022-10" db="EMBL/GenBank/DDBJ databases">
        <title>Comparative genomic analysis and in-vitro probiotic properties of the potential probiotic L. chiayiensis AACE 3.</title>
        <authorList>
            <person name="Kang X."/>
        </authorList>
    </citation>
    <scope>NUCLEOTIDE SEQUENCE</scope>
    <source>
        <strain evidence="10">AACE 3</strain>
    </source>
</reference>
<evidence type="ECO:0000256" key="7">
    <source>
        <dbReference type="ARBA" id="ARBA00022777"/>
    </source>
</evidence>
<keyword evidence="3" id="KW-0963">Cytoplasm</keyword>
<dbReference type="PANTHER" id="PTHR33799">
    <property type="entry name" value="PTS PERMEASE-RELATED-RELATED"/>
    <property type="match status" value="1"/>
</dbReference>
<dbReference type="AlphaFoldDB" id="A0A4Q1TK58"/>
<keyword evidence="2" id="KW-0813">Transport</keyword>
<evidence type="ECO:0000313" key="9">
    <source>
        <dbReference type="EMBL" id="RXT18919.1"/>
    </source>
</evidence>
<name>A0A4Q1TK58_9LACO</name>
<evidence type="ECO:0000256" key="4">
    <source>
        <dbReference type="ARBA" id="ARBA00022597"/>
    </source>
</evidence>
<dbReference type="InterPro" id="IPR036662">
    <property type="entry name" value="PTS_EIIA_man-typ_sf"/>
</dbReference>
<protein>
    <submittedName>
        <fullName evidence="9 10">PTS sugar transporter</fullName>
    </submittedName>
</protein>
<reference evidence="9 11" key="1">
    <citation type="submission" date="2017-01" db="EMBL/GenBank/DDBJ databases">
        <title>Lactobacillus chiayiensis sp. nov., a lactic acid bacterium isolated from compost.</title>
        <authorList>
            <person name="Huang C.-H."/>
        </authorList>
    </citation>
    <scope>NUCLEOTIDE SEQUENCE [LARGE SCALE GENOMIC DNA]</scope>
    <source>
        <strain evidence="11">chh01</strain>
        <strain evidence="9">Chh01</strain>
    </source>
</reference>
<keyword evidence="12" id="KW-1185">Reference proteome</keyword>
<dbReference type="GO" id="GO:0005737">
    <property type="term" value="C:cytoplasm"/>
    <property type="evidence" value="ECO:0007669"/>
    <property type="project" value="UniProtKB-SubCell"/>
</dbReference>
<evidence type="ECO:0000256" key="6">
    <source>
        <dbReference type="ARBA" id="ARBA00022683"/>
    </source>
</evidence>
<dbReference type="OrthoDB" id="9799827at2"/>
<keyword evidence="5" id="KW-0808">Transferase</keyword>
<evidence type="ECO:0000313" key="10">
    <source>
        <dbReference type="EMBL" id="UYN57040.1"/>
    </source>
</evidence>
<dbReference type="Proteomes" id="UP001164790">
    <property type="component" value="Chromosome"/>
</dbReference>
<keyword evidence="6" id="KW-0598">Phosphotransferase system</keyword>
<gene>
    <name evidence="9" type="ORF">BVJ53_12920</name>
    <name evidence="10" type="ORF">OFW50_02740</name>
</gene>
<proteinExistence type="predicted"/>
<feature type="domain" description="PTS EIIA type-4" evidence="8">
    <location>
        <begin position="3"/>
        <end position="123"/>
    </location>
</feature>
<dbReference type="GO" id="GO:0009401">
    <property type="term" value="P:phosphoenolpyruvate-dependent sugar phosphotransferase system"/>
    <property type="evidence" value="ECO:0007669"/>
    <property type="project" value="UniProtKB-KW"/>
</dbReference>
<dbReference type="PROSITE" id="PS51096">
    <property type="entry name" value="PTS_EIIA_TYPE_4"/>
    <property type="match status" value="1"/>
</dbReference>
<dbReference type="InterPro" id="IPR051471">
    <property type="entry name" value="Bacterial_PTS_sugar_comp"/>
</dbReference>
<dbReference type="InterPro" id="IPR033887">
    <property type="entry name" value="PTS_IIA_man"/>
</dbReference>
<dbReference type="SUPFAM" id="SSF53062">
    <property type="entry name" value="PTS system fructose IIA component-like"/>
    <property type="match status" value="1"/>
</dbReference>
<dbReference type="RefSeq" id="WP_129302775.1">
    <property type="nucleotide sequence ID" value="NZ_CP074378.1"/>
</dbReference>